<gene>
    <name evidence="1" type="ORF">SMRZ_LOCUS19471</name>
</gene>
<proteinExistence type="predicted"/>
<dbReference type="Gene3D" id="3.10.20.90">
    <property type="entry name" value="Phosphatidylinositol 3-kinase Catalytic Subunit, Chain A, domain 1"/>
    <property type="match status" value="1"/>
</dbReference>
<dbReference type="EMBL" id="UZAI01017975">
    <property type="protein sequence ID" value="VDP31697.1"/>
    <property type="molecule type" value="Genomic_DNA"/>
</dbReference>
<name>A0A183MTU6_9TREM</name>
<protein>
    <submittedName>
        <fullName evidence="1">Uncharacterized protein</fullName>
    </submittedName>
</protein>
<dbReference type="AlphaFoldDB" id="A0A183MTU6"/>
<dbReference type="SMART" id="SM00166">
    <property type="entry name" value="UBX"/>
    <property type="match status" value="1"/>
</dbReference>
<accession>A0A183MTU6</accession>
<dbReference type="Pfam" id="PF00789">
    <property type="entry name" value="UBX"/>
    <property type="match status" value="1"/>
</dbReference>
<evidence type="ECO:0000313" key="2">
    <source>
        <dbReference type="Proteomes" id="UP000277204"/>
    </source>
</evidence>
<dbReference type="InterPro" id="IPR001012">
    <property type="entry name" value="UBX_dom"/>
</dbReference>
<dbReference type="SUPFAM" id="SSF54236">
    <property type="entry name" value="Ubiquitin-like"/>
    <property type="match status" value="1"/>
</dbReference>
<dbReference type="InterPro" id="IPR029071">
    <property type="entry name" value="Ubiquitin-like_domsf"/>
</dbReference>
<evidence type="ECO:0000313" key="1">
    <source>
        <dbReference type="EMBL" id="VDP31697.1"/>
    </source>
</evidence>
<reference evidence="1 2" key="1">
    <citation type="submission" date="2018-11" db="EMBL/GenBank/DDBJ databases">
        <authorList>
            <consortium name="Pathogen Informatics"/>
        </authorList>
    </citation>
    <scope>NUCLEOTIDE SEQUENCE [LARGE SCALE GENOMIC DNA]</scope>
    <source>
        <strain evidence="1 2">Zambia</strain>
    </source>
</reference>
<dbReference type="STRING" id="48269.A0A183MTU6"/>
<dbReference type="PROSITE" id="PS50033">
    <property type="entry name" value="UBX"/>
    <property type="match status" value="1"/>
</dbReference>
<keyword evidence="2" id="KW-1185">Reference proteome</keyword>
<sequence>MFLLNNNCMLCPNCKTFKVNFSRFKNILISMMKCFCNHELPPIAPSNSTSLPTTVPKTNPTICRLHIRLPSGQSIKGEFGVNEPLSAVTLYVSQNWPNSSTFIDPQSIQLMTSFPKQEFTSEDRNRSKFLLKILNLMPTAACR</sequence>
<dbReference type="Proteomes" id="UP000277204">
    <property type="component" value="Unassembled WGS sequence"/>
</dbReference>
<organism evidence="1 2">
    <name type="scientific">Schistosoma margrebowiei</name>
    <dbReference type="NCBI Taxonomy" id="48269"/>
    <lineage>
        <taxon>Eukaryota</taxon>
        <taxon>Metazoa</taxon>
        <taxon>Spiralia</taxon>
        <taxon>Lophotrochozoa</taxon>
        <taxon>Platyhelminthes</taxon>
        <taxon>Trematoda</taxon>
        <taxon>Digenea</taxon>
        <taxon>Strigeidida</taxon>
        <taxon>Schistosomatoidea</taxon>
        <taxon>Schistosomatidae</taxon>
        <taxon>Schistosoma</taxon>
    </lineage>
</organism>